<name>A0AAE1D4N3_9GAST</name>
<sequence>MSHPQPGDTKITSDRTRSSILQVKASYGPSLLRAHSCCLVPTRRGRIQGHWARDIREDNPWRLLPST</sequence>
<dbReference type="EMBL" id="JAWDGP010005399">
    <property type="protein sequence ID" value="KAK3757246.1"/>
    <property type="molecule type" value="Genomic_DNA"/>
</dbReference>
<accession>A0AAE1D4N3</accession>
<organism evidence="1 2">
    <name type="scientific">Elysia crispata</name>
    <name type="common">lettuce slug</name>
    <dbReference type="NCBI Taxonomy" id="231223"/>
    <lineage>
        <taxon>Eukaryota</taxon>
        <taxon>Metazoa</taxon>
        <taxon>Spiralia</taxon>
        <taxon>Lophotrochozoa</taxon>
        <taxon>Mollusca</taxon>
        <taxon>Gastropoda</taxon>
        <taxon>Heterobranchia</taxon>
        <taxon>Euthyneura</taxon>
        <taxon>Panpulmonata</taxon>
        <taxon>Sacoglossa</taxon>
        <taxon>Placobranchoidea</taxon>
        <taxon>Plakobranchidae</taxon>
        <taxon>Elysia</taxon>
    </lineage>
</organism>
<proteinExistence type="predicted"/>
<comment type="caution">
    <text evidence="1">The sequence shown here is derived from an EMBL/GenBank/DDBJ whole genome shotgun (WGS) entry which is preliminary data.</text>
</comment>
<dbReference type="Proteomes" id="UP001283361">
    <property type="component" value="Unassembled WGS sequence"/>
</dbReference>
<protein>
    <submittedName>
        <fullName evidence="1">Uncharacterized protein</fullName>
    </submittedName>
</protein>
<reference evidence="1" key="1">
    <citation type="journal article" date="2023" name="G3 (Bethesda)">
        <title>A reference genome for the long-term kleptoplast-retaining sea slug Elysia crispata morphotype clarki.</title>
        <authorList>
            <person name="Eastman K.E."/>
            <person name="Pendleton A.L."/>
            <person name="Shaikh M.A."/>
            <person name="Suttiyut T."/>
            <person name="Ogas R."/>
            <person name="Tomko P."/>
            <person name="Gavelis G."/>
            <person name="Widhalm J.R."/>
            <person name="Wisecaver J.H."/>
        </authorList>
    </citation>
    <scope>NUCLEOTIDE SEQUENCE</scope>
    <source>
        <strain evidence="1">ECLA1</strain>
    </source>
</reference>
<keyword evidence="2" id="KW-1185">Reference proteome</keyword>
<dbReference type="AlphaFoldDB" id="A0AAE1D4N3"/>
<gene>
    <name evidence="1" type="ORF">RRG08_047437</name>
</gene>
<evidence type="ECO:0000313" key="2">
    <source>
        <dbReference type="Proteomes" id="UP001283361"/>
    </source>
</evidence>
<evidence type="ECO:0000313" key="1">
    <source>
        <dbReference type="EMBL" id="KAK3757246.1"/>
    </source>
</evidence>